<evidence type="ECO:0000313" key="2">
    <source>
        <dbReference type="Proteomes" id="UP001204376"/>
    </source>
</evidence>
<dbReference type="RefSeq" id="WP_256536612.1">
    <property type="nucleotide sequence ID" value="NZ_JANHOH010000001.1"/>
</dbReference>
<protein>
    <submittedName>
        <fullName evidence="1">Uncharacterized protein</fullName>
    </submittedName>
</protein>
<comment type="caution">
    <text evidence="1">The sequence shown here is derived from an EMBL/GenBank/DDBJ whole genome shotgun (WGS) entry which is preliminary data.</text>
</comment>
<evidence type="ECO:0000313" key="1">
    <source>
        <dbReference type="EMBL" id="MCQ6956396.1"/>
    </source>
</evidence>
<keyword evidence="2" id="KW-1185">Reference proteome</keyword>
<reference evidence="1 2" key="1">
    <citation type="submission" date="2022-07" db="EMBL/GenBank/DDBJ databases">
        <title>Mucilaginibacter sp. JC4.</title>
        <authorList>
            <person name="Le V."/>
            <person name="Ko S.-R."/>
            <person name="Ahn C.-Y."/>
            <person name="Oh H.-M."/>
        </authorList>
    </citation>
    <scope>NUCLEOTIDE SEQUENCE [LARGE SCALE GENOMIC DNA]</scope>
    <source>
        <strain evidence="1 2">JC4</strain>
    </source>
</reference>
<organism evidence="1 2">
    <name type="scientific">Mucilaginibacter aquariorum</name>
    <dbReference type="NCBI Taxonomy" id="2967225"/>
    <lineage>
        <taxon>Bacteria</taxon>
        <taxon>Pseudomonadati</taxon>
        <taxon>Bacteroidota</taxon>
        <taxon>Sphingobacteriia</taxon>
        <taxon>Sphingobacteriales</taxon>
        <taxon>Sphingobacteriaceae</taxon>
        <taxon>Mucilaginibacter</taxon>
    </lineage>
</organism>
<gene>
    <name evidence="1" type="ORF">NPE20_00425</name>
</gene>
<accession>A0ABT1SVM2</accession>
<proteinExistence type="predicted"/>
<dbReference type="EMBL" id="JANHOH010000001">
    <property type="protein sequence ID" value="MCQ6956396.1"/>
    <property type="molecule type" value="Genomic_DNA"/>
</dbReference>
<sequence>MIDTIQIINKKVALAQIRFNTESDGCSFCWRLILDEEEIIVDAVDIRAPTFTSKDWVEPIQKFKHHISVVNCVIHIDQQGKAIITSHE</sequence>
<dbReference type="Proteomes" id="UP001204376">
    <property type="component" value="Unassembled WGS sequence"/>
</dbReference>
<name>A0ABT1SVM2_9SPHI</name>